<dbReference type="RefSeq" id="WP_158203270.1">
    <property type="nucleotide sequence ID" value="NZ_WSZK01000008.1"/>
</dbReference>
<sequence>MQRRKFLLGAGSLAAAGAAAMGTGAFNFANIERNAGIAVVDDTNAFLALDATSAYADDSSGQLKLTFNGDSTADGGGINVNSDYSFTGVFEITNAGENSVGVWIEDDESDGTNNVEWYSGSGFSNSIEGSGNATAVGPGSSLSVNVIIFNMGGDLPGTINIKADQSQG</sequence>
<reference evidence="1 2" key="1">
    <citation type="submission" date="2019-12" db="EMBL/GenBank/DDBJ databases">
        <title>Halocatena pleomorpha gen. nov. sp. nov., an extremely halophilic archaeon of family Halobacteriaceae isolated from saltpan soil.</title>
        <authorList>
            <person name="Pal Y."/>
            <person name="Verma A."/>
            <person name="Krishnamurthi S."/>
            <person name="Kumar P."/>
        </authorList>
    </citation>
    <scope>NUCLEOTIDE SEQUENCE [LARGE SCALE GENOMIC DNA]</scope>
    <source>
        <strain evidence="1 2">JCM 16495</strain>
    </source>
</reference>
<dbReference type="InterPro" id="IPR009482">
    <property type="entry name" value="DUF1102"/>
</dbReference>
<dbReference type="EMBL" id="WSZK01000008">
    <property type="protein sequence ID" value="MWG33543.1"/>
    <property type="molecule type" value="Genomic_DNA"/>
</dbReference>
<evidence type="ECO:0000313" key="1">
    <source>
        <dbReference type="EMBL" id="MWG33543.1"/>
    </source>
</evidence>
<gene>
    <name evidence="1" type="ORF">GQS65_03395</name>
</gene>
<dbReference type="Proteomes" id="UP000451471">
    <property type="component" value="Unassembled WGS sequence"/>
</dbReference>
<organism evidence="1 2">
    <name type="scientific">Halomarina oriensis</name>
    <dbReference type="NCBI Taxonomy" id="671145"/>
    <lineage>
        <taxon>Archaea</taxon>
        <taxon>Methanobacteriati</taxon>
        <taxon>Methanobacteriota</taxon>
        <taxon>Stenosarchaea group</taxon>
        <taxon>Halobacteria</taxon>
        <taxon>Halobacteriales</taxon>
        <taxon>Natronomonadaceae</taxon>
        <taxon>Halomarina</taxon>
    </lineage>
</organism>
<comment type="caution">
    <text evidence="1">The sequence shown here is derived from an EMBL/GenBank/DDBJ whole genome shotgun (WGS) entry which is preliminary data.</text>
</comment>
<keyword evidence="2" id="KW-1185">Reference proteome</keyword>
<name>A0A6B0GL76_9EURY</name>
<proteinExistence type="predicted"/>
<evidence type="ECO:0000313" key="2">
    <source>
        <dbReference type="Proteomes" id="UP000451471"/>
    </source>
</evidence>
<dbReference type="AlphaFoldDB" id="A0A6B0GL76"/>
<dbReference type="Pfam" id="PF06510">
    <property type="entry name" value="DUF1102"/>
    <property type="match status" value="1"/>
</dbReference>
<dbReference type="OrthoDB" id="330708at2157"/>
<protein>
    <submittedName>
        <fullName evidence="1">DUF1102 domain-containing protein</fullName>
    </submittedName>
</protein>
<accession>A0A6B0GL76</accession>